<evidence type="ECO:0000256" key="1">
    <source>
        <dbReference type="SAM" id="MobiDB-lite"/>
    </source>
</evidence>
<keyword evidence="3" id="KW-1185">Reference proteome</keyword>
<dbReference type="Proteomes" id="UP000290289">
    <property type="component" value="Chromosome 2"/>
</dbReference>
<proteinExistence type="predicted"/>
<accession>A0A498KKD6</accession>
<reference evidence="2 3" key="1">
    <citation type="submission" date="2018-10" db="EMBL/GenBank/DDBJ databases">
        <title>A high-quality apple genome assembly.</title>
        <authorList>
            <person name="Hu J."/>
        </authorList>
    </citation>
    <scope>NUCLEOTIDE SEQUENCE [LARGE SCALE GENOMIC DNA]</scope>
    <source>
        <strain evidence="3">cv. HFTH1</strain>
        <tissue evidence="2">Young leaf</tissue>
    </source>
</reference>
<evidence type="ECO:0008006" key="4">
    <source>
        <dbReference type="Google" id="ProtNLM"/>
    </source>
</evidence>
<organism evidence="2 3">
    <name type="scientific">Malus domestica</name>
    <name type="common">Apple</name>
    <name type="synonym">Pyrus malus</name>
    <dbReference type="NCBI Taxonomy" id="3750"/>
    <lineage>
        <taxon>Eukaryota</taxon>
        <taxon>Viridiplantae</taxon>
        <taxon>Streptophyta</taxon>
        <taxon>Embryophyta</taxon>
        <taxon>Tracheophyta</taxon>
        <taxon>Spermatophyta</taxon>
        <taxon>Magnoliopsida</taxon>
        <taxon>eudicotyledons</taxon>
        <taxon>Gunneridae</taxon>
        <taxon>Pentapetalae</taxon>
        <taxon>rosids</taxon>
        <taxon>fabids</taxon>
        <taxon>Rosales</taxon>
        <taxon>Rosaceae</taxon>
        <taxon>Amygdaloideae</taxon>
        <taxon>Maleae</taxon>
        <taxon>Malus</taxon>
    </lineage>
</organism>
<dbReference type="AlphaFoldDB" id="A0A498KKD6"/>
<evidence type="ECO:0000313" key="3">
    <source>
        <dbReference type="Proteomes" id="UP000290289"/>
    </source>
</evidence>
<evidence type="ECO:0000313" key="2">
    <source>
        <dbReference type="EMBL" id="RXI06235.1"/>
    </source>
</evidence>
<feature type="compositionally biased region" description="Polar residues" evidence="1">
    <location>
        <begin position="17"/>
        <end position="26"/>
    </location>
</feature>
<dbReference type="EMBL" id="RDQH01000328">
    <property type="protein sequence ID" value="RXI06235.1"/>
    <property type="molecule type" value="Genomic_DNA"/>
</dbReference>
<feature type="region of interest" description="Disordered" evidence="1">
    <location>
        <begin position="1"/>
        <end position="26"/>
    </location>
</feature>
<gene>
    <name evidence="2" type="ORF">DVH24_018277</name>
</gene>
<comment type="caution">
    <text evidence="2">The sequence shown here is derived from an EMBL/GenBank/DDBJ whole genome shotgun (WGS) entry which is preliminary data.</text>
</comment>
<sequence>MMPGTPATPSAKLRRTPCSTLGGSSSFEATEQARAGNLGTAWMNTLVFKNPNHEPHSNPYTFDKVFGPMCSIQKVYEEGAKDVATNS</sequence>
<name>A0A498KKD6_MALDO</name>
<protein>
    <recommendedName>
        <fullName evidence="4">Aldehyde dehydrogenase domain-containing protein</fullName>
    </recommendedName>
</protein>